<keyword evidence="4" id="KW-0808">Transferase</keyword>
<name>A0A372M5N6_9ACTN</name>
<dbReference type="InterPro" id="IPR003594">
    <property type="entry name" value="HATPase_dom"/>
</dbReference>
<comment type="catalytic activity">
    <reaction evidence="1">
        <text>ATP + protein L-histidine = ADP + protein N-phospho-L-histidine.</text>
        <dbReference type="EC" id="2.7.13.3"/>
    </reaction>
</comment>
<dbReference type="PANTHER" id="PTHR24421:SF10">
    <property type="entry name" value="NITRATE_NITRITE SENSOR PROTEIN NARQ"/>
    <property type="match status" value="1"/>
</dbReference>
<evidence type="ECO:0000256" key="6">
    <source>
        <dbReference type="ARBA" id="ARBA00022777"/>
    </source>
</evidence>
<dbReference type="Pfam" id="PF07730">
    <property type="entry name" value="HisKA_3"/>
    <property type="match status" value="1"/>
</dbReference>
<keyword evidence="7" id="KW-0067">ATP-binding</keyword>
<dbReference type="GO" id="GO:0016020">
    <property type="term" value="C:membrane"/>
    <property type="evidence" value="ECO:0007669"/>
    <property type="project" value="InterPro"/>
</dbReference>
<accession>A0A372M5N6</accession>
<keyword evidence="9" id="KW-0472">Membrane</keyword>
<evidence type="ECO:0000259" key="10">
    <source>
        <dbReference type="SMART" id="SM00387"/>
    </source>
</evidence>
<evidence type="ECO:0000256" key="7">
    <source>
        <dbReference type="ARBA" id="ARBA00022840"/>
    </source>
</evidence>
<dbReference type="GO" id="GO:0046983">
    <property type="term" value="F:protein dimerization activity"/>
    <property type="evidence" value="ECO:0007669"/>
    <property type="project" value="InterPro"/>
</dbReference>
<keyword evidence="9" id="KW-0812">Transmembrane</keyword>
<gene>
    <name evidence="11" type="ORF">DY218_13200</name>
</gene>
<evidence type="ECO:0000256" key="1">
    <source>
        <dbReference type="ARBA" id="ARBA00000085"/>
    </source>
</evidence>
<dbReference type="Gene3D" id="3.30.565.10">
    <property type="entry name" value="Histidine kinase-like ATPase, C-terminal domain"/>
    <property type="match status" value="1"/>
</dbReference>
<dbReference type="AlphaFoldDB" id="A0A372M5N6"/>
<evidence type="ECO:0000256" key="3">
    <source>
        <dbReference type="ARBA" id="ARBA00022553"/>
    </source>
</evidence>
<feature type="transmembrane region" description="Helical" evidence="9">
    <location>
        <begin position="124"/>
        <end position="142"/>
    </location>
</feature>
<keyword evidence="5" id="KW-0547">Nucleotide-binding</keyword>
<keyword evidence="8" id="KW-0902">Two-component regulatory system</keyword>
<dbReference type="Proteomes" id="UP000263094">
    <property type="component" value="Unassembled WGS sequence"/>
</dbReference>
<comment type="caution">
    <text evidence="11">The sequence shown here is derived from an EMBL/GenBank/DDBJ whole genome shotgun (WGS) entry which is preliminary data.</text>
</comment>
<feature type="domain" description="Histidine kinase/HSP90-like ATPase" evidence="10">
    <location>
        <begin position="333"/>
        <end position="432"/>
    </location>
</feature>
<keyword evidence="9" id="KW-1133">Transmembrane helix</keyword>
<evidence type="ECO:0000256" key="2">
    <source>
        <dbReference type="ARBA" id="ARBA00012438"/>
    </source>
</evidence>
<evidence type="ECO:0000256" key="5">
    <source>
        <dbReference type="ARBA" id="ARBA00022741"/>
    </source>
</evidence>
<dbReference type="PANTHER" id="PTHR24421">
    <property type="entry name" value="NITRATE/NITRITE SENSOR PROTEIN NARX-RELATED"/>
    <property type="match status" value="1"/>
</dbReference>
<dbReference type="GO" id="GO:0005524">
    <property type="term" value="F:ATP binding"/>
    <property type="evidence" value="ECO:0007669"/>
    <property type="project" value="UniProtKB-KW"/>
</dbReference>
<feature type="transmembrane region" description="Helical" evidence="9">
    <location>
        <begin position="170"/>
        <end position="190"/>
    </location>
</feature>
<dbReference type="CDD" id="cd16917">
    <property type="entry name" value="HATPase_UhpB-NarQ-NarX-like"/>
    <property type="match status" value="1"/>
</dbReference>
<feature type="transmembrane region" description="Helical" evidence="9">
    <location>
        <begin position="53"/>
        <end position="70"/>
    </location>
</feature>
<protein>
    <recommendedName>
        <fullName evidence="2">histidine kinase</fullName>
        <ecNumber evidence="2">2.7.13.3</ecNumber>
    </recommendedName>
</protein>
<dbReference type="InterPro" id="IPR050482">
    <property type="entry name" value="Sensor_HK_TwoCompSys"/>
</dbReference>
<keyword evidence="12" id="KW-1185">Reference proteome</keyword>
<dbReference type="Gene3D" id="1.20.5.1930">
    <property type="match status" value="1"/>
</dbReference>
<feature type="transmembrane region" description="Helical" evidence="9">
    <location>
        <begin position="91"/>
        <end position="118"/>
    </location>
</feature>
<dbReference type="OrthoDB" id="144293at2"/>
<evidence type="ECO:0000256" key="8">
    <source>
        <dbReference type="ARBA" id="ARBA00023012"/>
    </source>
</evidence>
<feature type="transmembrane region" description="Helical" evidence="9">
    <location>
        <begin position="147"/>
        <end position="164"/>
    </location>
</feature>
<organism evidence="11 12">
    <name type="scientific">Streptomyces triticagri</name>
    <dbReference type="NCBI Taxonomy" id="2293568"/>
    <lineage>
        <taxon>Bacteria</taxon>
        <taxon>Bacillati</taxon>
        <taxon>Actinomycetota</taxon>
        <taxon>Actinomycetes</taxon>
        <taxon>Kitasatosporales</taxon>
        <taxon>Streptomycetaceae</taxon>
        <taxon>Streptomyces</taxon>
    </lineage>
</organism>
<proteinExistence type="predicted"/>
<dbReference type="GO" id="GO:0000155">
    <property type="term" value="F:phosphorelay sensor kinase activity"/>
    <property type="evidence" value="ECO:0007669"/>
    <property type="project" value="InterPro"/>
</dbReference>
<dbReference type="InterPro" id="IPR011712">
    <property type="entry name" value="Sig_transdc_His_kin_sub3_dim/P"/>
</dbReference>
<dbReference type="Pfam" id="PF02518">
    <property type="entry name" value="HATPase_c"/>
    <property type="match status" value="1"/>
</dbReference>
<evidence type="ECO:0000256" key="4">
    <source>
        <dbReference type="ARBA" id="ARBA00022679"/>
    </source>
</evidence>
<reference evidence="11 12" key="1">
    <citation type="submission" date="2018-08" db="EMBL/GenBank/DDBJ databases">
        <title>Isolation, diversity and antifungal activity of Actinobacteria from wheat.</title>
        <authorList>
            <person name="Han C."/>
        </authorList>
    </citation>
    <scope>NUCLEOTIDE SEQUENCE [LARGE SCALE GENOMIC DNA]</scope>
    <source>
        <strain evidence="11 12">NEAU-YY421</strain>
    </source>
</reference>
<evidence type="ECO:0000313" key="12">
    <source>
        <dbReference type="Proteomes" id="UP000263094"/>
    </source>
</evidence>
<sequence length="452" mass="47420">MTSALADDTPAPSISIQLNALQALCRQVFGFRLAMIVIGAPFALARAEGVGNLLVGGAVVFSLMGSLAMLRDWETLGPLVLKYRWLMALDLVFGAVLLLTASWLMALDLVFGAVLLLTASPDSTLGYATVCTPLLAGLLYGWRGAGIYTALQILVLAGAYVGWADKMQGPASTVLISGFCMAAGVIGVTLRNLMLRFGTATEALSQANSRIAVNDAVEGERARLAREMHDSVAKTLHGVAMAAEALASSADRMDPMTVKHQAGLVSRSARRAASESRELLSDLRRRTDYSDAGGGTDVTDELAARVRDFTSRTGVNCVWLPIGNAPVPPVPHAVARQLLTVAAEALENTHRHAGATRVTVEMGIVGDLLRISVIDDGKGLPPGTNLDELRRAGHFGLVGMVERAAAVGARIRIGRGRSAGGTEVRLDLPLAALESQRTPAHGFPSASAAGIT</sequence>
<evidence type="ECO:0000256" key="9">
    <source>
        <dbReference type="SAM" id="Phobius"/>
    </source>
</evidence>
<dbReference type="EMBL" id="QUAK01000074">
    <property type="protein sequence ID" value="RFU86246.1"/>
    <property type="molecule type" value="Genomic_DNA"/>
</dbReference>
<dbReference type="SUPFAM" id="SSF55874">
    <property type="entry name" value="ATPase domain of HSP90 chaperone/DNA topoisomerase II/histidine kinase"/>
    <property type="match status" value="1"/>
</dbReference>
<dbReference type="EC" id="2.7.13.3" evidence="2"/>
<dbReference type="SMART" id="SM00387">
    <property type="entry name" value="HATPase_c"/>
    <property type="match status" value="1"/>
</dbReference>
<dbReference type="InterPro" id="IPR036890">
    <property type="entry name" value="HATPase_C_sf"/>
</dbReference>
<evidence type="ECO:0000313" key="11">
    <source>
        <dbReference type="EMBL" id="RFU86246.1"/>
    </source>
</evidence>
<keyword evidence="6 11" id="KW-0418">Kinase</keyword>
<keyword evidence="3" id="KW-0597">Phosphoprotein</keyword>
<feature type="transmembrane region" description="Helical" evidence="9">
    <location>
        <begin position="29"/>
        <end position="47"/>
    </location>
</feature>